<dbReference type="GO" id="GO:0004519">
    <property type="term" value="F:endonuclease activity"/>
    <property type="evidence" value="ECO:0007669"/>
    <property type="project" value="UniProtKB-KW"/>
</dbReference>
<dbReference type="SUPFAM" id="SSF55608">
    <property type="entry name" value="Homing endonucleases"/>
    <property type="match status" value="1"/>
</dbReference>
<dbReference type="EMBL" id="KM462872">
    <property type="protein sequence ID" value="AIT94370.1"/>
    <property type="molecule type" value="Genomic_DNA"/>
</dbReference>
<dbReference type="EMBL" id="KM462872">
    <property type="protein sequence ID" value="AIT94372.1"/>
    <property type="molecule type" value="Genomic_DNA"/>
</dbReference>
<keyword evidence="2" id="KW-0378">Hydrolase</keyword>
<proteinExistence type="predicted"/>
<organism evidence="2">
    <name type="scientific">Xylochloris irregularis</name>
    <dbReference type="NCBI Taxonomy" id="480381"/>
    <lineage>
        <taxon>Eukaryota</taxon>
        <taxon>Viridiplantae</taxon>
        <taxon>Chlorophyta</taxon>
        <taxon>core chlorophytes</taxon>
        <taxon>Trebouxiophyceae</taxon>
        <taxon>Trebouxiophyceae incertae sedis</taxon>
        <taxon>Xylochloris</taxon>
    </lineage>
</organism>
<dbReference type="GeneID" id="22159620"/>
<protein>
    <submittedName>
        <fullName evidence="2">Putative LAGLIDADG homing endonuclease</fullName>
    </submittedName>
</protein>
<dbReference type="InterPro" id="IPR004860">
    <property type="entry name" value="LAGLIDADG_dom"/>
</dbReference>
<keyword evidence="2" id="KW-0934">Plastid</keyword>
<accession>A0A097KMG7</accession>
<dbReference type="Pfam" id="PF03161">
    <property type="entry name" value="LAGLIDADG_2"/>
    <property type="match status" value="1"/>
</dbReference>
<dbReference type="Gene3D" id="3.10.28.10">
    <property type="entry name" value="Homing endonucleases"/>
    <property type="match status" value="2"/>
</dbReference>
<dbReference type="RefSeq" id="YP_009105637.1">
    <property type="nucleotide sequence ID" value="NC_025534.1"/>
</dbReference>
<feature type="domain" description="Homing endonuclease LAGLIDADG" evidence="1">
    <location>
        <begin position="24"/>
        <end position="198"/>
    </location>
</feature>
<gene>
    <name evidence="2" type="primary">orf257</name>
</gene>
<dbReference type="RefSeq" id="YP_009105669.1">
    <property type="nucleotide sequence ID" value="NC_025534.1"/>
</dbReference>
<sequence>MDKRTKPFLSRKEIQTIPLSDRCREVILGSLLGDGSLKIAKGYKNARLTIRHSIVQEEYLRWKAEELQEIASAGSIQLQKPDGFSANKKISFQSRALPQLTVIHRKAYESNQLRIKRSWLNHMTELSLLVWWLDDGSIIANGRKGVFCTESFDLNAHRILQRYLKVVWGISTTIGKHSSQSDEQKYRLYLNNSELRKLFLLIMPLFCVSNLRFELHGMLKKFCLQYNDPQFQQRWISEMKESMPTLDAEIDQWYFRE</sequence>
<dbReference type="GeneID" id="22159618"/>
<name>A0A097KMG7_9CHLO</name>
<dbReference type="InterPro" id="IPR027434">
    <property type="entry name" value="Homing_endonucl"/>
</dbReference>
<geneLocation type="chloroplast" evidence="2"/>
<keyword evidence="2" id="KW-0150">Chloroplast</keyword>
<evidence type="ECO:0000313" key="2">
    <source>
        <dbReference type="EMBL" id="AIT94372.1"/>
    </source>
</evidence>
<dbReference type="AlphaFoldDB" id="A0A097KMG7"/>
<reference evidence="2" key="1">
    <citation type="journal article" date="2014" name="BMC Evol. Biol.">
        <title>Chloroplast phylogenomic analysis resolves deep-level relationships within the green algal class Trebouxiophyceae.</title>
        <authorList>
            <person name="Lemieux C."/>
            <person name="Otis C."/>
            <person name="Turmel M."/>
        </authorList>
    </citation>
    <scope>NUCLEOTIDE SEQUENCE</scope>
</reference>
<keyword evidence="2" id="KW-0540">Nuclease</keyword>
<evidence type="ECO:0000259" key="1">
    <source>
        <dbReference type="Pfam" id="PF03161"/>
    </source>
</evidence>
<keyword evidence="2" id="KW-0255">Endonuclease</keyword>